<gene>
    <name evidence="2" type="ORF">METZ01_LOCUS146017</name>
</gene>
<dbReference type="Gene3D" id="1.50.10.20">
    <property type="match status" value="1"/>
</dbReference>
<name>A0A381ZWR1_9ZZZZ</name>
<evidence type="ECO:0000313" key="2">
    <source>
        <dbReference type="EMBL" id="SVA93163.1"/>
    </source>
</evidence>
<dbReference type="InterPro" id="IPR008928">
    <property type="entry name" value="6-hairpin_glycosidase_sf"/>
</dbReference>
<dbReference type="EMBL" id="UINC01022797">
    <property type="protein sequence ID" value="SVA93163.1"/>
    <property type="molecule type" value="Genomic_DNA"/>
</dbReference>
<dbReference type="InterPro" id="IPR004879">
    <property type="entry name" value="Ssp411-like_TRX"/>
</dbReference>
<dbReference type="SUPFAM" id="SSF52833">
    <property type="entry name" value="Thioredoxin-like"/>
    <property type="match status" value="1"/>
</dbReference>
<dbReference type="InterPro" id="IPR024705">
    <property type="entry name" value="Ssp411"/>
</dbReference>
<organism evidence="2">
    <name type="scientific">marine metagenome</name>
    <dbReference type="NCBI Taxonomy" id="408172"/>
    <lineage>
        <taxon>unclassified sequences</taxon>
        <taxon>metagenomes</taxon>
        <taxon>ecological metagenomes</taxon>
    </lineage>
</organism>
<dbReference type="CDD" id="cd02955">
    <property type="entry name" value="SSP411"/>
    <property type="match status" value="1"/>
</dbReference>
<dbReference type="PIRSF" id="PIRSF006402">
    <property type="entry name" value="UCP006402_thioredoxin"/>
    <property type="match status" value="1"/>
</dbReference>
<dbReference type="PANTHER" id="PTHR42899:SF1">
    <property type="entry name" value="SPERMATOGENESIS-ASSOCIATED PROTEIN 20"/>
    <property type="match status" value="1"/>
</dbReference>
<dbReference type="GO" id="GO:0005975">
    <property type="term" value="P:carbohydrate metabolic process"/>
    <property type="evidence" value="ECO:0007669"/>
    <property type="project" value="InterPro"/>
</dbReference>
<feature type="domain" description="Spermatogenesis-associated protein 20-like TRX" evidence="1">
    <location>
        <begin position="16"/>
        <end position="176"/>
    </location>
</feature>
<sequence length="731" mass="82601">MFQKGVFIVVDSDISNRLKNETSPYLLQHASNPVDWYPWGSEALKKAEEENKPIFLSIGYSACHWCHVMAHESFENEEIVKIMNEKFVNIKVDREERPDVDALYMKALVALTGHGGWPLSMFLTPDQKPYLGGTYFPPFAKYNRPGFAQILQQAHVYYTGNKDQLEARAQNILQKISLENRAGTARGVPNDQLVRGAVEILSDRFDEDYGGFGSGMKFPEPMHYTLLLRYWAQTGDSLDILDKSLTAMAEGGLFDQLGGGFHRYSTDRQWRVPHFEKMLYDNGLLAKLFLDMFQATKQDIYQTIPRETFSWLFREMTSPEGAFYASQDADSEGSEGTYYTWELKEVMNLLGPKHAKVFATAYGLVARGHVDGRNVLHVSERVEPLAEAESIPIFEADHILKKARETLFQAREKRPQPARDEKIITAWNGLMITALAHGSSVLGDSRYLDSATRCADFIWSRQWVSGKLLRVYKDGQSKIDGCLDDYAYFLEGLVTLYEAGLDSRWIERAKELATTMIGEFWDEGEGGFFLSGRSGEQLISKLKNPADEALPSANAIAAQALLKLGRLTGEETYIRKTEETFKSFSGMMERSPVGFTGLLSAMSAFNLPPVEVVFAGPRDHSSFDEMWKTLHTDYRPNKVTLWNEKESTGDLLPLAEGKTAEKGEPTVYLCQKNTCHAPVQSGKALDKLLERPQEIRLNVFNQEKKNAKILEQEQSNFLGVMGNIFQQVSLI</sequence>
<dbReference type="InterPro" id="IPR036249">
    <property type="entry name" value="Thioredoxin-like_sf"/>
</dbReference>
<feature type="non-terminal residue" evidence="2">
    <location>
        <position position="731"/>
    </location>
</feature>
<protein>
    <recommendedName>
        <fullName evidence="1">Spermatogenesis-associated protein 20-like TRX domain-containing protein</fullName>
    </recommendedName>
</protein>
<dbReference type="Gene3D" id="3.40.30.10">
    <property type="entry name" value="Glutaredoxin"/>
    <property type="match status" value="1"/>
</dbReference>
<dbReference type="Pfam" id="PF03190">
    <property type="entry name" value="Thioredox_DsbH"/>
    <property type="match status" value="1"/>
</dbReference>
<proteinExistence type="predicted"/>
<dbReference type="SUPFAM" id="SSF48208">
    <property type="entry name" value="Six-hairpin glycosidases"/>
    <property type="match status" value="1"/>
</dbReference>
<reference evidence="2" key="1">
    <citation type="submission" date="2018-05" db="EMBL/GenBank/DDBJ databases">
        <authorList>
            <person name="Lanie J.A."/>
            <person name="Ng W.-L."/>
            <person name="Kazmierczak K.M."/>
            <person name="Andrzejewski T.M."/>
            <person name="Davidsen T.M."/>
            <person name="Wayne K.J."/>
            <person name="Tettelin H."/>
            <person name="Glass J.I."/>
            <person name="Rusch D."/>
            <person name="Podicherti R."/>
            <person name="Tsui H.-C.T."/>
            <person name="Winkler M.E."/>
        </authorList>
    </citation>
    <scope>NUCLEOTIDE SEQUENCE</scope>
</reference>
<dbReference type="PANTHER" id="PTHR42899">
    <property type="entry name" value="SPERMATOGENESIS-ASSOCIATED PROTEIN 20"/>
    <property type="match status" value="1"/>
</dbReference>
<accession>A0A381ZWR1</accession>
<evidence type="ECO:0000259" key="1">
    <source>
        <dbReference type="Pfam" id="PF03190"/>
    </source>
</evidence>
<dbReference type="AlphaFoldDB" id="A0A381ZWR1"/>